<evidence type="ECO:0000313" key="1">
    <source>
        <dbReference type="EnsemblProtists" id="HpaP812027"/>
    </source>
</evidence>
<accession>M4BZK4</accession>
<dbReference type="AlphaFoldDB" id="M4BZK4"/>
<dbReference type="HOGENOM" id="CLU_1430552_0_0_1"/>
<reference evidence="1" key="2">
    <citation type="submission" date="2015-06" db="UniProtKB">
        <authorList>
            <consortium name="EnsemblProtists"/>
        </authorList>
    </citation>
    <scope>IDENTIFICATION</scope>
    <source>
        <strain evidence="1">Emoy2</strain>
    </source>
</reference>
<sequence>MGDLLNKNRAMYQPTKKEVLLQARFLTSQQAQQSIRDYVQEVRSLSASNSVIPIPKCGKADHDLEITIGNGDRRSVEIAIKPTDLDLAGDHQTSICVILLRAEYLASRRQRTSTLLTGRSILELLGQECKDYQQPSTAIGCRQPYWLKYKMVRRLKWSEGSRLKYPIFGTRLSGLIAATLGERQQEHTIG</sequence>
<reference evidence="2" key="1">
    <citation type="journal article" date="2010" name="Science">
        <title>Signatures of adaptation to obligate biotrophy in the Hyaloperonospora arabidopsidis genome.</title>
        <authorList>
            <person name="Baxter L."/>
            <person name="Tripathy S."/>
            <person name="Ishaque N."/>
            <person name="Boot N."/>
            <person name="Cabral A."/>
            <person name="Kemen E."/>
            <person name="Thines M."/>
            <person name="Ah-Fong A."/>
            <person name="Anderson R."/>
            <person name="Badejoko W."/>
            <person name="Bittner-Eddy P."/>
            <person name="Boore J.L."/>
            <person name="Chibucos M.C."/>
            <person name="Coates M."/>
            <person name="Dehal P."/>
            <person name="Delehaunty K."/>
            <person name="Dong S."/>
            <person name="Downton P."/>
            <person name="Dumas B."/>
            <person name="Fabro G."/>
            <person name="Fronick C."/>
            <person name="Fuerstenberg S.I."/>
            <person name="Fulton L."/>
            <person name="Gaulin E."/>
            <person name="Govers F."/>
            <person name="Hughes L."/>
            <person name="Humphray S."/>
            <person name="Jiang R.H."/>
            <person name="Judelson H."/>
            <person name="Kamoun S."/>
            <person name="Kyung K."/>
            <person name="Meijer H."/>
            <person name="Minx P."/>
            <person name="Morris P."/>
            <person name="Nelson J."/>
            <person name="Phuntumart V."/>
            <person name="Qutob D."/>
            <person name="Rehmany A."/>
            <person name="Rougon-Cardoso A."/>
            <person name="Ryden P."/>
            <person name="Torto-Alalibo T."/>
            <person name="Studholme D."/>
            <person name="Wang Y."/>
            <person name="Win J."/>
            <person name="Wood J."/>
            <person name="Clifton S.W."/>
            <person name="Rogers J."/>
            <person name="Van den Ackerveken G."/>
            <person name="Jones J.D."/>
            <person name="McDowell J.M."/>
            <person name="Beynon J."/>
            <person name="Tyler B.M."/>
        </authorList>
    </citation>
    <scope>NUCLEOTIDE SEQUENCE [LARGE SCALE GENOMIC DNA]</scope>
    <source>
        <strain evidence="2">Emoy2</strain>
    </source>
</reference>
<dbReference type="Proteomes" id="UP000011713">
    <property type="component" value="Unassembled WGS sequence"/>
</dbReference>
<evidence type="ECO:0000313" key="2">
    <source>
        <dbReference type="Proteomes" id="UP000011713"/>
    </source>
</evidence>
<keyword evidence="2" id="KW-1185">Reference proteome</keyword>
<protein>
    <submittedName>
        <fullName evidence="1">Uncharacterized protein</fullName>
    </submittedName>
</protein>
<dbReference type="EnsemblProtists" id="HpaT812027">
    <property type="protein sequence ID" value="HpaP812027"/>
    <property type="gene ID" value="HpaG812027"/>
</dbReference>
<organism evidence="1 2">
    <name type="scientific">Hyaloperonospora arabidopsidis (strain Emoy2)</name>
    <name type="common">Downy mildew agent</name>
    <name type="synonym">Peronospora arabidopsidis</name>
    <dbReference type="NCBI Taxonomy" id="559515"/>
    <lineage>
        <taxon>Eukaryota</taxon>
        <taxon>Sar</taxon>
        <taxon>Stramenopiles</taxon>
        <taxon>Oomycota</taxon>
        <taxon>Peronosporomycetes</taxon>
        <taxon>Peronosporales</taxon>
        <taxon>Peronosporaceae</taxon>
        <taxon>Hyaloperonospora</taxon>
    </lineage>
</organism>
<dbReference type="InParanoid" id="M4BZK4"/>
<name>M4BZK4_HYAAE</name>
<dbReference type="EMBL" id="JH598062">
    <property type="status" value="NOT_ANNOTATED_CDS"/>
    <property type="molecule type" value="Genomic_DNA"/>
</dbReference>
<proteinExistence type="predicted"/>
<dbReference type="VEuPathDB" id="FungiDB:HpaG812027"/>